<feature type="compositionally biased region" description="Pro residues" evidence="1">
    <location>
        <begin position="871"/>
        <end position="880"/>
    </location>
</feature>
<evidence type="ECO:0000313" key="2">
    <source>
        <dbReference type="EMBL" id="GKT50928.1"/>
    </source>
</evidence>
<feature type="compositionally biased region" description="Polar residues" evidence="1">
    <location>
        <begin position="31"/>
        <end position="43"/>
    </location>
</feature>
<dbReference type="RefSeq" id="XP_049133278.1">
    <property type="nucleotide sequence ID" value="XM_049277321.1"/>
</dbReference>
<reference evidence="2 3" key="1">
    <citation type="submission" date="2022-03" db="EMBL/GenBank/DDBJ databases">
        <title>Genome data of Colletotrichum spp.</title>
        <authorList>
            <person name="Utami Y.D."/>
            <person name="Hiruma K."/>
        </authorList>
    </citation>
    <scope>NUCLEOTIDE SEQUENCE [LARGE SCALE GENOMIC DNA]</scope>
    <source>
        <strain evidence="2 3">MAFF 239500</strain>
    </source>
</reference>
<feature type="region of interest" description="Disordered" evidence="1">
    <location>
        <begin position="142"/>
        <end position="213"/>
    </location>
</feature>
<organism evidence="2 3">
    <name type="scientific">Colletotrichum spaethianum</name>
    <dbReference type="NCBI Taxonomy" id="700344"/>
    <lineage>
        <taxon>Eukaryota</taxon>
        <taxon>Fungi</taxon>
        <taxon>Dikarya</taxon>
        <taxon>Ascomycota</taxon>
        <taxon>Pezizomycotina</taxon>
        <taxon>Sordariomycetes</taxon>
        <taxon>Hypocreomycetidae</taxon>
        <taxon>Glomerellales</taxon>
        <taxon>Glomerellaceae</taxon>
        <taxon>Colletotrichum</taxon>
        <taxon>Colletotrichum spaethianum species complex</taxon>
    </lineage>
</organism>
<feature type="compositionally biased region" description="Polar residues" evidence="1">
    <location>
        <begin position="189"/>
        <end position="206"/>
    </location>
</feature>
<dbReference type="GeneID" id="73331911"/>
<proteinExistence type="predicted"/>
<feature type="compositionally biased region" description="Polar residues" evidence="1">
    <location>
        <begin position="626"/>
        <end position="659"/>
    </location>
</feature>
<sequence>MANPKDHELTPTSPVVDKGKGKDSFAESIDATATSLPTGQASQLDDKRPAKDDIDLELLKMQEFFKGEPLAHCLDEYIPPTHIDKEVKILPLEKDGGESMVKAAKIELWNKLASLTDALEERYPSVKEEREAKEAVIAAHLDEAPGESSNQGAKRDTTQTSTKASRRAEKKAQKKADKKAQKATKRENPISNSPPAVTSSKTQQGPRNELSLREKYPDIFSKIDYWRSLPDPDAPAAADDDYVPGTNIESSQLTTQPIVQSTAQPISQPAVQQTQSTSGQDHGNLAARVGNNKTLADDSSESDNWSTGSSDGDPFYLNKYLTPSYQAAAKVFLEDFDRKNPTQPTTLQPVNQSVAKLTVQPAVSEVTDGEESFTFIQRDPKEKGVRASLHVSDEELSDSEEIKKAKAIEAQKGSIDSNKRAHELVNAAHAEGKIIHLENSKPLRDAVKTKIKKEDIVPGFGQKKKKQPALEFDEQAYAARSIASHTMKPAPLRIPSRMKQPTIGRDKNTDVDRTTPNQAESPQLPDALKINTNKYRMVTGEFTALGVDFGKGSNRTASGSSTHSGRSAVNFSWPKAQRAGAKNKYEFNDEDESDYELDKKNSNAHPAQLGAGVRQSDPASAHARTASGTSYAHETHKNFNNFGNKSIQPNTPADDSSQETQRRSFTADEYQRLIQDDYDAFTKASPEKKQKLLEEAVSILNNGSTMRSTGATSNITHQTIVVPAHQKRPTVRLPGTTALPPTPATSQILMTTGEKMAELDDFFSEENDHLYTTTCTDSGSKCGNGAETGIQGQVQDQPWNDSSYHEGALSYGYAYKQTNYTTLADSMNLIPLTDDQRRQLLESYGMSEAEYPAPPNGYPSPPGPVDGSNVPPCPTRPAPVVPTTASAESGGNEPGNGGGQSSADGGALTKSLRKHRRFQRAATAPPAPEPGYDADWF</sequence>
<feature type="region of interest" description="Disordered" evidence="1">
    <location>
        <begin position="1"/>
        <end position="49"/>
    </location>
</feature>
<feature type="compositionally biased region" description="Basic and acidic residues" evidence="1">
    <location>
        <begin position="166"/>
        <end position="188"/>
    </location>
</feature>
<feature type="region of interest" description="Disordered" evidence="1">
    <location>
        <begin position="485"/>
        <end position="526"/>
    </location>
</feature>
<feature type="compositionally biased region" description="Polar residues" evidence="1">
    <location>
        <begin position="147"/>
        <end position="162"/>
    </location>
</feature>
<name>A0AA37USZ8_9PEZI</name>
<protein>
    <submittedName>
        <fullName evidence="2">Uncharacterized protein</fullName>
    </submittedName>
</protein>
<gene>
    <name evidence="2" type="ORF">ColSpa_11109</name>
</gene>
<dbReference type="EMBL" id="BQXU01000042">
    <property type="protein sequence ID" value="GKT50928.1"/>
    <property type="molecule type" value="Genomic_DNA"/>
</dbReference>
<feature type="compositionally biased region" description="Polar residues" evidence="1">
    <location>
        <begin position="553"/>
        <end position="570"/>
    </location>
</feature>
<feature type="compositionally biased region" description="Basic and acidic residues" evidence="1">
    <location>
        <begin position="504"/>
        <end position="513"/>
    </location>
</feature>
<feature type="region of interest" description="Disordered" evidence="1">
    <location>
        <begin position="848"/>
        <end position="937"/>
    </location>
</feature>
<feature type="compositionally biased region" description="Polar residues" evidence="1">
    <location>
        <begin position="258"/>
        <end position="281"/>
    </location>
</feature>
<evidence type="ECO:0000313" key="3">
    <source>
        <dbReference type="Proteomes" id="UP001055115"/>
    </source>
</evidence>
<feature type="region of interest" description="Disordered" evidence="1">
    <location>
        <begin position="547"/>
        <end position="665"/>
    </location>
</feature>
<evidence type="ECO:0000256" key="1">
    <source>
        <dbReference type="SAM" id="MobiDB-lite"/>
    </source>
</evidence>
<feature type="region of interest" description="Disordered" evidence="1">
    <location>
        <begin position="258"/>
        <end position="286"/>
    </location>
</feature>
<comment type="caution">
    <text evidence="2">The sequence shown here is derived from an EMBL/GenBank/DDBJ whole genome shotgun (WGS) entry which is preliminary data.</text>
</comment>
<keyword evidence="3" id="KW-1185">Reference proteome</keyword>
<dbReference type="AlphaFoldDB" id="A0AA37USZ8"/>
<feature type="compositionally biased region" description="Low complexity" evidence="1">
    <location>
        <begin position="881"/>
        <end position="891"/>
    </location>
</feature>
<accession>A0AA37USZ8</accession>
<dbReference type="Proteomes" id="UP001055115">
    <property type="component" value="Unassembled WGS sequence"/>
</dbReference>
<feature type="compositionally biased region" description="Pro residues" evidence="1">
    <location>
        <begin position="852"/>
        <end position="864"/>
    </location>
</feature>